<keyword evidence="3" id="KW-1185">Reference proteome</keyword>
<accession>A0ABQ6IGN9</accession>
<reference evidence="3" key="1">
    <citation type="journal article" date="2019" name="Int. J. Syst. Evol. Microbiol.">
        <title>The Global Catalogue of Microorganisms (GCM) 10K type strain sequencing project: providing services to taxonomists for standard genome sequencing and annotation.</title>
        <authorList>
            <consortium name="The Broad Institute Genomics Platform"/>
            <consortium name="The Broad Institute Genome Sequencing Center for Infectious Disease"/>
            <person name="Wu L."/>
            <person name="Ma J."/>
        </authorList>
    </citation>
    <scope>NUCLEOTIDE SEQUENCE [LARGE SCALE GENOMIC DNA]</scope>
    <source>
        <strain evidence="3">NBRC 112299</strain>
    </source>
</reference>
<evidence type="ECO:0000259" key="1">
    <source>
        <dbReference type="Pfam" id="PF00117"/>
    </source>
</evidence>
<dbReference type="InterPro" id="IPR029062">
    <property type="entry name" value="Class_I_gatase-like"/>
</dbReference>
<comment type="caution">
    <text evidence="2">The sequence shown here is derived from an EMBL/GenBank/DDBJ whole genome shotgun (WGS) entry which is preliminary data.</text>
</comment>
<dbReference type="PROSITE" id="PS51273">
    <property type="entry name" value="GATASE_TYPE_1"/>
    <property type="match status" value="1"/>
</dbReference>
<dbReference type="Pfam" id="PF00117">
    <property type="entry name" value="GATase"/>
    <property type="match status" value="1"/>
</dbReference>
<dbReference type="PANTHER" id="PTHR42695">
    <property type="entry name" value="GLUTAMINE AMIDOTRANSFERASE YLR126C-RELATED"/>
    <property type="match status" value="1"/>
</dbReference>
<dbReference type="RefSeq" id="WP_284328495.1">
    <property type="nucleotide sequence ID" value="NZ_BSUN01000001.1"/>
</dbReference>
<sequence length="221" mass="23290">MRHVRFEDLGVWEAEIRAHGYEVIYLDAGVDDLAPAANADLAVFLGGPIGVGDRSTYPVLDEEISLLRARLDAGLPTIGVCLGAQLLASALGAEVRPGAVEIGWGAVDLTLEGRAGPLSVLADAPVLHWHGDTFALPDGATLLASTAATPHQAFRRGSALALQFHAEADGEAIETWLMGHAVELAQRGIDPVALRRRTAVVADDAAVAGIVLLRSWLRELT</sequence>
<feature type="domain" description="Glutamine amidotransferase" evidence="1">
    <location>
        <begin position="22"/>
        <end position="170"/>
    </location>
</feature>
<dbReference type="CDD" id="cd01741">
    <property type="entry name" value="GATase1_1"/>
    <property type="match status" value="1"/>
</dbReference>
<evidence type="ECO:0000313" key="2">
    <source>
        <dbReference type="EMBL" id="GMA36313.1"/>
    </source>
</evidence>
<gene>
    <name evidence="2" type="ORF">GCM10025876_25170</name>
</gene>
<protein>
    <submittedName>
        <fullName evidence="2">GMP synthase</fullName>
    </submittedName>
</protein>
<dbReference type="SUPFAM" id="SSF52317">
    <property type="entry name" value="Class I glutamine amidotransferase-like"/>
    <property type="match status" value="1"/>
</dbReference>
<proteinExistence type="predicted"/>
<organism evidence="2 3">
    <name type="scientific">Demequina litorisediminis</name>
    <dbReference type="NCBI Taxonomy" id="1849022"/>
    <lineage>
        <taxon>Bacteria</taxon>
        <taxon>Bacillati</taxon>
        <taxon>Actinomycetota</taxon>
        <taxon>Actinomycetes</taxon>
        <taxon>Micrococcales</taxon>
        <taxon>Demequinaceae</taxon>
        <taxon>Demequina</taxon>
    </lineage>
</organism>
<dbReference type="NCBIfam" id="NF005458">
    <property type="entry name" value="PRK07053.1"/>
    <property type="match status" value="1"/>
</dbReference>
<dbReference type="Gene3D" id="3.40.50.880">
    <property type="match status" value="1"/>
</dbReference>
<dbReference type="Proteomes" id="UP001157125">
    <property type="component" value="Unassembled WGS sequence"/>
</dbReference>
<name>A0ABQ6IGN9_9MICO</name>
<dbReference type="EMBL" id="BSUN01000001">
    <property type="protein sequence ID" value="GMA36313.1"/>
    <property type="molecule type" value="Genomic_DNA"/>
</dbReference>
<evidence type="ECO:0000313" key="3">
    <source>
        <dbReference type="Proteomes" id="UP001157125"/>
    </source>
</evidence>
<dbReference type="InterPro" id="IPR044992">
    <property type="entry name" value="ChyE-like"/>
</dbReference>
<dbReference type="PANTHER" id="PTHR42695:SF5">
    <property type="entry name" value="GLUTAMINE AMIDOTRANSFERASE YLR126C-RELATED"/>
    <property type="match status" value="1"/>
</dbReference>
<dbReference type="InterPro" id="IPR017926">
    <property type="entry name" value="GATASE"/>
</dbReference>